<proteinExistence type="predicted"/>
<keyword evidence="2 5" id="KW-0812">Transmembrane</keyword>
<dbReference type="GO" id="GO:0016787">
    <property type="term" value="F:hydrolase activity"/>
    <property type="evidence" value="ECO:0007669"/>
    <property type="project" value="InterPro"/>
</dbReference>
<evidence type="ECO:0000256" key="4">
    <source>
        <dbReference type="ARBA" id="ARBA00023136"/>
    </source>
</evidence>
<dbReference type="EMBL" id="JNBS01003482">
    <property type="protein sequence ID" value="OQR86766.1"/>
    <property type="molecule type" value="Genomic_DNA"/>
</dbReference>
<evidence type="ECO:0000313" key="8">
    <source>
        <dbReference type="Proteomes" id="UP000243217"/>
    </source>
</evidence>
<evidence type="ECO:0000256" key="3">
    <source>
        <dbReference type="ARBA" id="ARBA00022989"/>
    </source>
</evidence>
<dbReference type="PANTHER" id="PTHR13315:SF4">
    <property type="entry name" value="METALLOPHOSPHOESTERASE, ISOFORM E"/>
    <property type="match status" value="1"/>
</dbReference>
<feature type="domain" description="Calcineurin-like phosphoesterase" evidence="6">
    <location>
        <begin position="85"/>
        <end position="276"/>
    </location>
</feature>
<comment type="caution">
    <text evidence="7">The sequence shown here is derived from an EMBL/GenBank/DDBJ whole genome shotgun (WGS) entry which is preliminary data.</text>
</comment>
<keyword evidence="8" id="KW-1185">Reference proteome</keyword>
<dbReference type="Pfam" id="PF00149">
    <property type="entry name" value="Metallophos"/>
    <property type="match status" value="1"/>
</dbReference>
<evidence type="ECO:0000256" key="2">
    <source>
        <dbReference type="ARBA" id="ARBA00022692"/>
    </source>
</evidence>
<keyword evidence="4 5" id="KW-0472">Membrane</keyword>
<reference evidence="7 8" key="1">
    <citation type="journal article" date="2014" name="Genome Biol. Evol.">
        <title>The secreted proteins of Achlya hypogyna and Thraustotheca clavata identify the ancestral oomycete secretome and reveal gene acquisitions by horizontal gene transfer.</title>
        <authorList>
            <person name="Misner I."/>
            <person name="Blouin N."/>
            <person name="Leonard G."/>
            <person name="Richards T.A."/>
            <person name="Lane C.E."/>
        </authorList>
    </citation>
    <scope>NUCLEOTIDE SEQUENCE [LARGE SCALE GENOMIC DNA]</scope>
    <source>
        <strain evidence="7 8">ATCC 34112</strain>
    </source>
</reference>
<evidence type="ECO:0000256" key="5">
    <source>
        <dbReference type="SAM" id="Phobius"/>
    </source>
</evidence>
<dbReference type="SUPFAM" id="SSF56300">
    <property type="entry name" value="Metallo-dependent phosphatases"/>
    <property type="match status" value="1"/>
</dbReference>
<dbReference type="InterPro" id="IPR004843">
    <property type="entry name" value="Calcineurin-like_PHP"/>
</dbReference>
<dbReference type="InterPro" id="IPR033308">
    <property type="entry name" value="PGAP5/Cdc1/Ted1"/>
</dbReference>
<feature type="transmembrane region" description="Helical" evidence="5">
    <location>
        <begin position="40"/>
        <end position="60"/>
    </location>
</feature>
<dbReference type="STRING" id="74557.A0A1V9YM27"/>
<evidence type="ECO:0000313" key="7">
    <source>
        <dbReference type="EMBL" id="OQR86766.1"/>
    </source>
</evidence>
<dbReference type="GO" id="GO:0016020">
    <property type="term" value="C:membrane"/>
    <property type="evidence" value="ECO:0007669"/>
    <property type="project" value="UniProtKB-SubCell"/>
</dbReference>
<gene>
    <name evidence="7" type="ORF">THRCLA_10515</name>
</gene>
<protein>
    <recommendedName>
        <fullName evidence="6">Calcineurin-like phosphoesterase domain-containing protein</fullName>
    </recommendedName>
</protein>
<dbReference type="AlphaFoldDB" id="A0A1V9YM27"/>
<dbReference type="PANTHER" id="PTHR13315">
    <property type="entry name" value="METALLO PHOSPHOESTERASE RELATED"/>
    <property type="match status" value="1"/>
</dbReference>
<dbReference type="OrthoDB" id="5977743at2759"/>
<evidence type="ECO:0000259" key="6">
    <source>
        <dbReference type="Pfam" id="PF00149"/>
    </source>
</evidence>
<accession>A0A1V9YM27</accession>
<organism evidence="7 8">
    <name type="scientific">Thraustotheca clavata</name>
    <dbReference type="NCBI Taxonomy" id="74557"/>
    <lineage>
        <taxon>Eukaryota</taxon>
        <taxon>Sar</taxon>
        <taxon>Stramenopiles</taxon>
        <taxon>Oomycota</taxon>
        <taxon>Saprolegniomycetes</taxon>
        <taxon>Saprolegniales</taxon>
        <taxon>Achlyaceae</taxon>
        <taxon>Thraustotheca</taxon>
    </lineage>
</organism>
<sequence length="322" mass="37019">MIQRKQGLGWSDVDFDTQDITLLPTLDTPKTKKPYYQQWYLCWNIHVPLLLGAWLLLFTLGELGASRYAVHSCSWANIDQHEHRLVVIADPQLTDYYSYGMARGSWTLALTEFYSDLFMRRNFQQITRMHTPPDSVLVLGDIFDGGRILDAEAHTKHRDRFNWIFDTGRQSIQFYNMTGNHDVGIREWYSDEAAKKFQEQFGPSQYTVVLGHVELVVIDTIAMLSSNSTVRDAALEFVKTYGSMKSKHNYPRLLFTHIPLYRPNQGATCGPSRHSPIKQGQGVSYQNVIPKQTTDFILAMIEPAHVFRCIFLVLDALCEKSE</sequence>
<name>A0A1V9YM27_9STRA</name>
<evidence type="ECO:0000256" key="1">
    <source>
        <dbReference type="ARBA" id="ARBA00004141"/>
    </source>
</evidence>
<dbReference type="GO" id="GO:0005783">
    <property type="term" value="C:endoplasmic reticulum"/>
    <property type="evidence" value="ECO:0007669"/>
    <property type="project" value="TreeGrafter"/>
</dbReference>
<dbReference type="Proteomes" id="UP000243217">
    <property type="component" value="Unassembled WGS sequence"/>
</dbReference>
<dbReference type="Gene3D" id="3.60.21.10">
    <property type="match status" value="1"/>
</dbReference>
<dbReference type="GO" id="GO:0006506">
    <property type="term" value="P:GPI anchor biosynthetic process"/>
    <property type="evidence" value="ECO:0007669"/>
    <property type="project" value="InterPro"/>
</dbReference>
<dbReference type="InterPro" id="IPR029052">
    <property type="entry name" value="Metallo-depent_PP-like"/>
</dbReference>
<keyword evidence="3 5" id="KW-1133">Transmembrane helix</keyword>
<comment type="subcellular location">
    <subcellularLocation>
        <location evidence="1">Membrane</location>
        <topology evidence="1">Multi-pass membrane protein</topology>
    </subcellularLocation>
</comment>